<organism evidence="2 3">
    <name type="scientific">Linum trigynum</name>
    <dbReference type="NCBI Taxonomy" id="586398"/>
    <lineage>
        <taxon>Eukaryota</taxon>
        <taxon>Viridiplantae</taxon>
        <taxon>Streptophyta</taxon>
        <taxon>Embryophyta</taxon>
        <taxon>Tracheophyta</taxon>
        <taxon>Spermatophyta</taxon>
        <taxon>Magnoliopsida</taxon>
        <taxon>eudicotyledons</taxon>
        <taxon>Gunneridae</taxon>
        <taxon>Pentapetalae</taxon>
        <taxon>rosids</taxon>
        <taxon>fabids</taxon>
        <taxon>Malpighiales</taxon>
        <taxon>Linaceae</taxon>
        <taxon>Linum</taxon>
    </lineage>
</organism>
<evidence type="ECO:0000313" key="3">
    <source>
        <dbReference type="Proteomes" id="UP001497516"/>
    </source>
</evidence>
<proteinExistence type="predicted"/>
<reference evidence="2 3" key="1">
    <citation type="submission" date="2024-04" db="EMBL/GenBank/DDBJ databases">
        <authorList>
            <person name="Fracassetti M."/>
        </authorList>
    </citation>
    <scope>NUCLEOTIDE SEQUENCE [LARGE SCALE GENOMIC DNA]</scope>
</reference>
<name>A0AAV2ERH5_9ROSI</name>
<sequence length="137" mass="14522">MLPISAAAASPNPHLDSEVSPSTSTNPPTSGVPQRLLVEAPPSTLKITTKDWPLSLPSSISTSRCSSAPSRCFSAPLSKCSLPLGHSFRCQVLIFLCGFVHIPSSSFGSTGSPILFSYPLYFSCCSLLYCCGSFFCH</sequence>
<gene>
    <name evidence="2" type="ORF">LTRI10_LOCUS29506</name>
</gene>
<protein>
    <submittedName>
        <fullName evidence="2">Uncharacterized protein</fullName>
    </submittedName>
</protein>
<evidence type="ECO:0000256" key="1">
    <source>
        <dbReference type="SAM" id="MobiDB-lite"/>
    </source>
</evidence>
<keyword evidence="3" id="KW-1185">Reference proteome</keyword>
<dbReference type="Proteomes" id="UP001497516">
    <property type="component" value="Chromosome 5"/>
</dbReference>
<evidence type="ECO:0000313" key="2">
    <source>
        <dbReference type="EMBL" id="CAL1388581.1"/>
    </source>
</evidence>
<dbReference type="AlphaFoldDB" id="A0AAV2ERH5"/>
<accession>A0AAV2ERH5</accession>
<feature type="compositionally biased region" description="Low complexity" evidence="1">
    <location>
        <begin position="20"/>
        <end position="29"/>
    </location>
</feature>
<dbReference type="EMBL" id="OZ034818">
    <property type="protein sequence ID" value="CAL1388581.1"/>
    <property type="molecule type" value="Genomic_DNA"/>
</dbReference>
<feature type="region of interest" description="Disordered" evidence="1">
    <location>
        <begin position="1"/>
        <end position="35"/>
    </location>
</feature>